<protein>
    <submittedName>
        <fullName evidence="2">Uncharacterized protein</fullName>
    </submittedName>
</protein>
<gene>
    <name evidence="2" type="ORF">DBRI1063_LOCUS11685</name>
</gene>
<proteinExistence type="predicted"/>
<dbReference type="AlphaFoldDB" id="A0A7S1Z806"/>
<feature type="compositionally biased region" description="Polar residues" evidence="1">
    <location>
        <begin position="486"/>
        <end position="533"/>
    </location>
</feature>
<organism evidence="2">
    <name type="scientific">Ditylum brightwellii</name>
    <dbReference type="NCBI Taxonomy" id="49249"/>
    <lineage>
        <taxon>Eukaryota</taxon>
        <taxon>Sar</taxon>
        <taxon>Stramenopiles</taxon>
        <taxon>Ochrophyta</taxon>
        <taxon>Bacillariophyta</taxon>
        <taxon>Mediophyceae</taxon>
        <taxon>Lithodesmiophycidae</taxon>
        <taxon>Lithodesmiales</taxon>
        <taxon>Lithodesmiaceae</taxon>
        <taxon>Ditylum</taxon>
    </lineage>
</organism>
<name>A0A7S1Z806_9STRA</name>
<evidence type="ECO:0000256" key="1">
    <source>
        <dbReference type="SAM" id="MobiDB-lite"/>
    </source>
</evidence>
<dbReference type="EMBL" id="HBGN01018326">
    <property type="protein sequence ID" value="CAD9331200.1"/>
    <property type="molecule type" value="Transcribed_RNA"/>
</dbReference>
<feature type="region of interest" description="Disordered" evidence="1">
    <location>
        <begin position="486"/>
        <end position="546"/>
    </location>
</feature>
<feature type="region of interest" description="Disordered" evidence="1">
    <location>
        <begin position="107"/>
        <end position="126"/>
    </location>
</feature>
<sequence length="601" mass="66120">MMRGIVEVPLRIGAMNFWQCEDDAGLSVPEKCQPQSLITQEDLILCENLCKPALCCYFGDSCSNTIKCHDFKFCDHVLSAFLNGVTWESSGGDMTTPAVVKHPDVTVNNEPPVPPSPNSGGSTTTSVTNTAENNAYYAGVGEGVSNSNESSEDQEDLGYAFSNLYDDIDNEDIDIDNTFLQQKPLNSNSPLDILCAPENLMAYPGLCELHCADHMCCFDNGPDGCMNHPSCPSLGACTILINNYNTDPEEELTSSTNTAVTQHVKATPEEVQKRCARSKLVEPSGVHSCISACEDYLCCFDDGKNGCNTWNECHKYQACKFISDNFKDDTQDAMVKLQDACTPATASIEEIGLDECIDLCTPYHCCVDGSCSYGPDCKVYSSICSVAFEAMDKADEIVIAEEVFVEPPGDLEWRCNRERIRIDPELQIQCDHPCEYARCCDDTDPAAYNCKGSRPLMCQAYRACFQQYVDDDYEDYDDEEEAPLVVNTQPQNNRPGVQSGQTISTQNTQPSADYNTPPETLQKNNEAQPSKPVSSGGGGDGDSTNEITELCSKEHTQTQKGIDACKAVCQKMSCCWEPDPSLNCYNQNEDTCRLYLHCFKG</sequence>
<accession>A0A7S1Z806</accession>
<evidence type="ECO:0000313" key="2">
    <source>
        <dbReference type="EMBL" id="CAD9331200.1"/>
    </source>
</evidence>
<reference evidence="2" key="1">
    <citation type="submission" date="2021-01" db="EMBL/GenBank/DDBJ databases">
        <authorList>
            <person name="Corre E."/>
            <person name="Pelletier E."/>
            <person name="Niang G."/>
            <person name="Scheremetjew M."/>
            <person name="Finn R."/>
            <person name="Kale V."/>
            <person name="Holt S."/>
            <person name="Cochrane G."/>
            <person name="Meng A."/>
            <person name="Brown T."/>
            <person name="Cohen L."/>
        </authorList>
    </citation>
    <scope>NUCLEOTIDE SEQUENCE</scope>
    <source>
        <strain evidence="2">Pop2</strain>
    </source>
</reference>